<dbReference type="InterPro" id="IPR050109">
    <property type="entry name" value="HTH-type_TetR-like_transc_reg"/>
</dbReference>
<keyword evidence="2 4" id="KW-0238">DNA-binding</keyword>
<dbReference type="AlphaFoldDB" id="A0A6J4S0C0"/>
<evidence type="ECO:0000256" key="4">
    <source>
        <dbReference type="PROSITE-ProRule" id="PRU00335"/>
    </source>
</evidence>
<evidence type="ECO:0000313" key="6">
    <source>
        <dbReference type="EMBL" id="CAA9486155.1"/>
    </source>
</evidence>
<accession>A0A6J4S0C0</accession>
<protein>
    <submittedName>
        <fullName evidence="6">Transcriptional regulator, TetR family</fullName>
    </submittedName>
</protein>
<keyword evidence="3" id="KW-0804">Transcription</keyword>
<evidence type="ECO:0000259" key="5">
    <source>
        <dbReference type="PROSITE" id="PS50977"/>
    </source>
</evidence>
<dbReference type="PANTHER" id="PTHR30055">
    <property type="entry name" value="HTH-TYPE TRANSCRIPTIONAL REGULATOR RUTR"/>
    <property type="match status" value="1"/>
</dbReference>
<dbReference type="EMBL" id="CADCVS010000174">
    <property type="protein sequence ID" value="CAA9486155.1"/>
    <property type="molecule type" value="Genomic_DNA"/>
</dbReference>
<organism evidence="6">
    <name type="scientific">uncultured Solirubrobacteraceae bacterium</name>
    <dbReference type="NCBI Taxonomy" id="1162706"/>
    <lineage>
        <taxon>Bacteria</taxon>
        <taxon>Bacillati</taxon>
        <taxon>Actinomycetota</taxon>
        <taxon>Thermoleophilia</taxon>
        <taxon>Solirubrobacterales</taxon>
        <taxon>Solirubrobacteraceae</taxon>
        <taxon>environmental samples</taxon>
    </lineage>
</organism>
<dbReference type="PRINTS" id="PR00455">
    <property type="entry name" value="HTHTETR"/>
</dbReference>
<sequence length="140" mass="14755">MEAATPPRELTGEKARRIVDAMRAPVAQRGVAGSTFDQVAREAGVSRGLLHYYSGTKERLLAEVVRRDSGIRMARPDAALAPAKRDEGVVALRAEPDAVATTLTAAADGLALRMLAEPEGDFTQALDAAVACARGLLCEP</sequence>
<dbReference type="Gene3D" id="1.10.357.10">
    <property type="entry name" value="Tetracycline Repressor, domain 2"/>
    <property type="match status" value="1"/>
</dbReference>
<evidence type="ECO:0000256" key="3">
    <source>
        <dbReference type="ARBA" id="ARBA00023163"/>
    </source>
</evidence>
<dbReference type="GO" id="GO:0003700">
    <property type="term" value="F:DNA-binding transcription factor activity"/>
    <property type="evidence" value="ECO:0007669"/>
    <property type="project" value="TreeGrafter"/>
</dbReference>
<name>A0A6J4S0C0_9ACTN</name>
<dbReference type="PROSITE" id="PS50977">
    <property type="entry name" value="HTH_TETR_2"/>
    <property type="match status" value="1"/>
</dbReference>
<evidence type="ECO:0000256" key="1">
    <source>
        <dbReference type="ARBA" id="ARBA00023015"/>
    </source>
</evidence>
<reference evidence="6" key="1">
    <citation type="submission" date="2020-02" db="EMBL/GenBank/DDBJ databases">
        <authorList>
            <person name="Meier V. D."/>
        </authorList>
    </citation>
    <scope>NUCLEOTIDE SEQUENCE</scope>
    <source>
        <strain evidence="6">AVDCRST_MAG30</strain>
    </source>
</reference>
<gene>
    <name evidence="6" type="ORF">AVDCRST_MAG30-1115</name>
</gene>
<dbReference type="SUPFAM" id="SSF46689">
    <property type="entry name" value="Homeodomain-like"/>
    <property type="match status" value="1"/>
</dbReference>
<dbReference type="GO" id="GO:0000976">
    <property type="term" value="F:transcription cis-regulatory region binding"/>
    <property type="evidence" value="ECO:0007669"/>
    <property type="project" value="TreeGrafter"/>
</dbReference>
<dbReference type="InterPro" id="IPR009057">
    <property type="entry name" value="Homeodomain-like_sf"/>
</dbReference>
<dbReference type="Pfam" id="PF00440">
    <property type="entry name" value="TetR_N"/>
    <property type="match status" value="1"/>
</dbReference>
<evidence type="ECO:0000256" key="2">
    <source>
        <dbReference type="ARBA" id="ARBA00023125"/>
    </source>
</evidence>
<feature type="DNA-binding region" description="H-T-H motif" evidence="4">
    <location>
        <begin position="35"/>
        <end position="54"/>
    </location>
</feature>
<proteinExistence type="predicted"/>
<dbReference type="PANTHER" id="PTHR30055:SF234">
    <property type="entry name" value="HTH-TYPE TRANSCRIPTIONAL REGULATOR BETI"/>
    <property type="match status" value="1"/>
</dbReference>
<keyword evidence="1" id="KW-0805">Transcription regulation</keyword>
<dbReference type="InterPro" id="IPR001647">
    <property type="entry name" value="HTH_TetR"/>
</dbReference>
<feature type="domain" description="HTH tetR-type" evidence="5">
    <location>
        <begin position="12"/>
        <end position="72"/>
    </location>
</feature>